<evidence type="ECO:0000313" key="1">
    <source>
        <dbReference type="EMBL" id="KAK6930051.1"/>
    </source>
</evidence>
<dbReference type="InterPro" id="IPR009078">
    <property type="entry name" value="Ferritin-like_SF"/>
</dbReference>
<reference evidence="1 2" key="1">
    <citation type="submission" date="2023-12" db="EMBL/GenBank/DDBJ databases">
        <title>A high-quality genome assembly for Dillenia turbinata (Dilleniales).</title>
        <authorList>
            <person name="Chanderbali A."/>
        </authorList>
    </citation>
    <scope>NUCLEOTIDE SEQUENCE [LARGE SCALE GENOMIC DNA]</scope>
    <source>
        <strain evidence="1">LSX21</strain>
        <tissue evidence="1">Leaf</tissue>
    </source>
</reference>
<dbReference type="InterPro" id="IPR012348">
    <property type="entry name" value="RNR-like"/>
</dbReference>
<sequence>MGSLRNEEEGVEEPILMESSERFSEEVDLSHDVYQWGSLSDSERHFISHVLAFFAASDGIFVLAAEVPKFTALSFTWV</sequence>
<dbReference type="GO" id="GO:0016491">
    <property type="term" value="F:oxidoreductase activity"/>
    <property type="evidence" value="ECO:0007669"/>
    <property type="project" value="InterPro"/>
</dbReference>
<dbReference type="PANTHER" id="PTHR23409:SF35">
    <property type="entry name" value="RIBONUCLEOSIDE-DIPHOSPHATE REDUCTASE SMALL CHAIN A"/>
    <property type="match status" value="1"/>
</dbReference>
<dbReference type="InterPro" id="IPR000358">
    <property type="entry name" value="RNR_small_fam"/>
</dbReference>
<dbReference type="PANTHER" id="PTHR23409">
    <property type="entry name" value="RIBONUCLEOSIDE-DIPHOSPHATE REDUCTASE SMALL CHAIN"/>
    <property type="match status" value="1"/>
</dbReference>
<dbReference type="GO" id="GO:0009263">
    <property type="term" value="P:deoxyribonucleotide biosynthetic process"/>
    <property type="evidence" value="ECO:0007669"/>
    <property type="project" value="InterPro"/>
</dbReference>
<keyword evidence="2" id="KW-1185">Reference proteome</keyword>
<organism evidence="1 2">
    <name type="scientific">Dillenia turbinata</name>
    <dbReference type="NCBI Taxonomy" id="194707"/>
    <lineage>
        <taxon>Eukaryota</taxon>
        <taxon>Viridiplantae</taxon>
        <taxon>Streptophyta</taxon>
        <taxon>Embryophyta</taxon>
        <taxon>Tracheophyta</taxon>
        <taxon>Spermatophyta</taxon>
        <taxon>Magnoliopsida</taxon>
        <taxon>eudicotyledons</taxon>
        <taxon>Gunneridae</taxon>
        <taxon>Pentapetalae</taxon>
        <taxon>Dilleniales</taxon>
        <taxon>Dilleniaceae</taxon>
        <taxon>Dillenia</taxon>
    </lineage>
</organism>
<dbReference type="AlphaFoldDB" id="A0AAN8VHJ5"/>
<name>A0AAN8VHJ5_9MAGN</name>
<protein>
    <submittedName>
        <fullName evidence="1">Ribonucleotide reductase small subunit family</fullName>
    </submittedName>
</protein>
<dbReference type="Gene3D" id="1.10.620.20">
    <property type="entry name" value="Ribonucleotide Reductase, subunit A"/>
    <property type="match status" value="1"/>
</dbReference>
<dbReference type="Proteomes" id="UP001370490">
    <property type="component" value="Unassembled WGS sequence"/>
</dbReference>
<gene>
    <name evidence="1" type="ORF">RJ641_004145</name>
</gene>
<dbReference type="EMBL" id="JBAMMX010000012">
    <property type="protein sequence ID" value="KAK6930051.1"/>
    <property type="molecule type" value="Genomic_DNA"/>
</dbReference>
<dbReference type="SUPFAM" id="SSF47240">
    <property type="entry name" value="Ferritin-like"/>
    <property type="match status" value="1"/>
</dbReference>
<evidence type="ECO:0000313" key="2">
    <source>
        <dbReference type="Proteomes" id="UP001370490"/>
    </source>
</evidence>
<comment type="caution">
    <text evidence="1">The sequence shown here is derived from an EMBL/GenBank/DDBJ whole genome shotgun (WGS) entry which is preliminary data.</text>
</comment>
<proteinExistence type="predicted"/>
<accession>A0AAN8VHJ5</accession>
<dbReference type="Pfam" id="PF00268">
    <property type="entry name" value="Ribonuc_red_sm"/>
    <property type="match status" value="1"/>
</dbReference>